<dbReference type="SUPFAM" id="SSF51679">
    <property type="entry name" value="Bacterial luciferase-like"/>
    <property type="match status" value="1"/>
</dbReference>
<evidence type="ECO:0000256" key="4">
    <source>
        <dbReference type="ARBA" id="ARBA00023033"/>
    </source>
</evidence>
<dbReference type="RefSeq" id="WP_344121423.1">
    <property type="nucleotide sequence ID" value="NZ_BAAABW010000026.1"/>
</dbReference>
<dbReference type="PANTHER" id="PTHR42847">
    <property type="entry name" value="ALKANESULFONATE MONOOXYGENASE"/>
    <property type="match status" value="1"/>
</dbReference>
<accession>A0ABP3HCQ1</accession>
<evidence type="ECO:0000313" key="6">
    <source>
        <dbReference type="EMBL" id="GAA0367694.1"/>
    </source>
</evidence>
<dbReference type="NCBIfam" id="TIGR03619">
    <property type="entry name" value="F420_Rv2161c"/>
    <property type="match status" value="1"/>
</dbReference>
<dbReference type="InterPro" id="IPR019921">
    <property type="entry name" value="Lucif-like_OxRdtase_Rv2161c"/>
</dbReference>
<sequence>MTLRLGCTLPTSLSPTALREFAVTAEGLGYDHLSVPEHLVSTEPAYESLTLVAFLAAVTTRIELATAMTILPHRPVVLAAKQAAQLALLSGDRLRLGVAIGSDLAESAALGVARETRGALFEEQVRALRLLWTEPEAHYDGEHVAFSGVTLTPRPRPIPLWMGGGTLRTGGRPRSLHRIAALADGFTMSALLANRVNRAAGLITELRTAVAEAGRDAAAFGIEARLRPEPGKRSATWRSFADAWRSAGATHLTVTTDDVSLLAPLHATLTG</sequence>
<keyword evidence="4" id="KW-0503">Monooxygenase</keyword>
<dbReference type="Pfam" id="PF00296">
    <property type="entry name" value="Bac_luciferase"/>
    <property type="match status" value="1"/>
</dbReference>
<dbReference type="InterPro" id="IPR036661">
    <property type="entry name" value="Luciferase-like_sf"/>
</dbReference>
<feature type="domain" description="Luciferase-like" evidence="5">
    <location>
        <begin position="10"/>
        <end position="244"/>
    </location>
</feature>
<dbReference type="PANTHER" id="PTHR42847:SF4">
    <property type="entry name" value="ALKANESULFONATE MONOOXYGENASE-RELATED"/>
    <property type="match status" value="1"/>
</dbReference>
<dbReference type="Gene3D" id="3.20.20.30">
    <property type="entry name" value="Luciferase-like domain"/>
    <property type="match status" value="1"/>
</dbReference>
<evidence type="ECO:0000256" key="1">
    <source>
        <dbReference type="ARBA" id="ARBA00022630"/>
    </source>
</evidence>
<keyword evidence="7" id="KW-1185">Reference proteome</keyword>
<keyword evidence="3" id="KW-0560">Oxidoreductase</keyword>
<organism evidence="6 7">
    <name type="scientific">Streptomyces blastmyceticus</name>
    <dbReference type="NCBI Taxonomy" id="68180"/>
    <lineage>
        <taxon>Bacteria</taxon>
        <taxon>Bacillati</taxon>
        <taxon>Actinomycetota</taxon>
        <taxon>Actinomycetes</taxon>
        <taxon>Kitasatosporales</taxon>
        <taxon>Streptomycetaceae</taxon>
        <taxon>Streptomyces</taxon>
    </lineage>
</organism>
<dbReference type="InterPro" id="IPR011251">
    <property type="entry name" value="Luciferase-like_dom"/>
</dbReference>
<keyword evidence="1" id="KW-0285">Flavoprotein</keyword>
<comment type="caution">
    <text evidence="6">The sequence shown here is derived from an EMBL/GenBank/DDBJ whole genome shotgun (WGS) entry which is preliminary data.</text>
</comment>
<dbReference type="EMBL" id="BAAABW010000026">
    <property type="protein sequence ID" value="GAA0367694.1"/>
    <property type="molecule type" value="Genomic_DNA"/>
</dbReference>
<evidence type="ECO:0000256" key="2">
    <source>
        <dbReference type="ARBA" id="ARBA00022643"/>
    </source>
</evidence>
<reference evidence="7" key="1">
    <citation type="journal article" date="2019" name="Int. J. Syst. Evol. Microbiol.">
        <title>The Global Catalogue of Microorganisms (GCM) 10K type strain sequencing project: providing services to taxonomists for standard genome sequencing and annotation.</title>
        <authorList>
            <consortium name="The Broad Institute Genomics Platform"/>
            <consortium name="The Broad Institute Genome Sequencing Center for Infectious Disease"/>
            <person name="Wu L."/>
            <person name="Ma J."/>
        </authorList>
    </citation>
    <scope>NUCLEOTIDE SEQUENCE [LARGE SCALE GENOMIC DNA]</scope>
    <source>
        <strain evidence="7">JCM 4565</strain>
    </source>
</reference>
<dbReference type="Proteomes" id="UP001500063">
    <property type="component" value="Unassembled WGS sequence"/>
</dbReference>
<gene>
    <name evidence="6" type="ORF">GCM10010319_52000</name>
</gene>
<evidence type="ECO:0000313" key="7">
    <source>
        <dbReference type="Proteomes" id="UP001500063"/>
    </source>
</evidence>
<name>A0ABP3HCQ1_9ACTN</name>
<evidence type="ECO:0000259" key="5">
    <source>
        <dbReference type="Pfam" id="PF00296"/>
    </source>
</evidence>
<keyword evidence="2" id="KW-0288">FMN</keyword>
<proteinExistence type="predicted"/>
<evidence type="ECO:0000256" key="3">
    <source>
        <dbReference type="ARBA" id="ARBA00023002"/>
    </source>
</evidence>
<protein>
    <recommendedName>
        <fullName evidence="5">Luciferase-like domain-containing protein</fullName>
    </recommendedName>
</protein>
<dbReference type="InterPro" id="IPR050172">
    <property type="entry name" value="SsuD_RutA_monooxygenase"/>
</dbReference>